<name>A0A2W5AZP8_9CORY</name>
<dbReference type="NCBIfam" id="TIGR00114">
    <property type="entry name" value="lumazine-synth"/>
    <property type="match status" value="1"/>
</dbReference>
<dbReference type="EC" id="2.5.1.78" evidence="3 7"/>
<evidence type="ECO:0000256" key="6">
    <source>
        <dbReference type="ARBA" id="ARBA00048785"/>
    </source>
</evidence>
<dbReference type="Gene3D" id="3.40.50.960">
    <property type="entry name" value="Lumazine/riboflavin synthase"/>
    <property type="match status" value="1"/>
</dbReference>
<evidence type="ECO:0000256" key="7">
    <source>
        <dbReference type="HAMAP-Rule" id="MF_00178"/>
    </source>
</evidence>
<dbReference type="Pfam" id="PF00885">
    <property type="entry name" value="DMRL_synthase"/>
    <property type="match status" value="1"/>
</dbReference>
<feature type="binding site" evidence="7">
    <location>
        <position position="128"/>
    </location>
    <ligand>
        <name>(2S)-2-hydroxy-3-oxobutyl phosphate</name>
        <dbReference type="ChEBI" id="CHEBI:58830"/>
    </ligand>
</feature>
<dbReference type="PANTHER" id="PTHR21058">
    <property type="entry name" value="6,7-DIMETHYL-8-RIBITYLLUMAZINE SYNTHASE DMRL SYNTHASE LUMAZINE SYNTHASE"/>
    <property type="match status" value="1"/>
</dbReference>
<evidence type="ECO:0000313" key="10">
    <source>
        <dbReference type="Proteomes" id="UP000249451"/>
    </source>
</evidence>
<keyword evidence="5 7" id="KW-0808">Transferase</keyword>
<dbReference type="SUPFAM" id="SSF52121">
    <property type="entry name" value="Lumazine synthase"/>
    <property type="match status" value="1"/>
</dbReference>
<dbReference type="EMBL" id="QFNY01000271">
    <property type="protein sequence ID" value="PZO98617.1"/>
    <property type="molecule type" value="Genomic_DNA"/>
</dbReference>
<proteinExistence type="inferred from homology"/>
<dbReference type="AlphaFoldDB" id="A0A2W5AZP8"/>
<feature type="binding site" evidence="7">
    <location>
        <begin position="59"/>
        <end position="61"/>
    </location>
    <ligand>
        <name>5-amino-6-(D-ribitylamino)uracil</name>
        <dbReference type="ChEBI" id="CHEBI:15934"/>
    </ligand>
</feature>
<protein>
    <recommendedName>
        <fullName evidence="3 7">6,7-dimethyl-8-ribityllumazine synthase</fullName>
        <shortName evidence="7">DMRL synthase</shortName>
        <shortName evidence="7">LS</shortName>
        <shortName evidence="7">Lumazine synthase</shortName>
        <ecNumber evidence="3 7">2.5.1.78</ecNumber>
    </recommendedName>
</protein>
<dbReference type="RefSeq" id="WP_070761399.1">
    <property type="nucleotide sequence ID" value="NZ_CP136640.1"/>
</dbReference>
<dbReference type="Proteomes" id="UP000324726">
    <property type="component" value="Unassembled WGS sequence"/>
</dbReference>
<keyword evidence="4 7" id="KW-0686">Riboflavin biosynthesis</keyword>
<dbReference type="InterPro" id="IPR002180">
    <property type="entry name" value="LS/RS"/>
</dbReference>
<feature type="binding site" evidence="7">
    <location>
        <begin position="81"/>
        <end position="83"/>
    </location>
    <ligand>
        <name>5-amino-6-(D-ribitylamino)uracil</name>
        <dbReference type="ChEBI" id="CHEBI:15934"/>
    </ligand>
</feature>
<comment type="function">
    <text evidence="7">Catalyzes the formation of 6,7-dimethyl-8-ribityllumazine by condensation of 5-amino-6-(D-ribitylamino)uracil with 3,4-dihydroxy-2-butanone 4-phosphate. This is the penultimate step in the biosynthesis of riboflavin.</text>
</comment>
<dbReference type="InterPro" id="IPR034964">
    <property type="entry name" value="LS"/>
</dbReference>
<reference evidence="8 10" key="1">
    <citation type="submission" date="2017-11" db="EMBL/GenBank/DDBJ databases">
        <title>Infants hospitalized years apart are colonized by the same room-sourced microbial strains.</title>
        <authorList>
            <person name="Brooks B."/>
            <person name="Olm M.R."/>
            <person name="Firek B.A."/>
            <person name="Baker R."/>
            <person name="Thomas B.C."/>
            <person name="Morowitz M.J."/>
            <person name="Banfield J.F."/>
        </authorList>
    </citation>
    <scope>NUCLEOTIDE SEQUENCE [LARGE SCALE GENOMIC DNA]</scope>
    <source>
        <strain evidence="8">S2_012_000_R3_87</strain>
    </source>
</reference>
<evidence type="ECO:0000256" key="4">
    <source>
        <dbReference type="ARBA" id="ARBA00022619"/>
    </source>
</evidence>
<evidence type="ECO:0000256" key="5">
    <source>
        <dbReference type="ARBA" id="ARBA00022679"/>
    </source>
</evidence>
<dbReference type="InterPro" id="IPR036467">
    <property type="entry name" value="LS/RS_sf"/>
</dbReference>
<evidence type="ECO:0000313" key="9">
    <source>
        <dbReference type="EMBL" id="TYR20096.1"/>
    </source>
</evidence>
<organism evidence="8 10">
    <name type="scientific">Corynebacterium urealyticum</name>
    <dbReference type="NCBI Taxonomy" id="43771"/>
    <lineage>
        <taxon>Bacteria</taxon>
        <taxon>Bacillati</taxon>
        <taxon>Actinomycetota</taxon>
        <taxon>Actinomycetes</taxon>
        <taxon>Mycobacteriales</taxon>
        <taxon>Corynebacteriaceae</taxon>
        <taxon>Corynebacterium</taxon>
    </lineage>
</organism>
<comment type="catalytic activity">
    <reaction evidence="6 7">
        <text>(2S)-2-hydroxy-3-oxobutyl phosphate + 5-amino-6-(D-ribitylamino)uracil = 6,7-dimethyl-8-(1-D-ribityl)lumazine + phosphate + 2 H2O + H(+)</text>
        <dbReference type="Rhea" id="RHEA:26152"/>
        <dbReference type="ChEBI" id="CHEBI:15377"/>
        <dbReference type="ChEBI" id="CHEBI:15378"/>
        <dbReference type="ChEBI" id="CHEBI:15934"/>
        <dbReference type="ChEBI" id="CHEBI:43474"/>
        <dbReference type="ChEBI" id="CHEBI:58201"/>
        <dbReference type="ChEBI" id="CHEBI:58830"/>
        <dbReference type="EC" id="2.5.1.78"/>
    </reaction>
</comment>
<evidence type="ECO:0000256" key="3">
    <source>
        <dbReference type="ARBA" id="ARBA00012664"/>
    </source>
</evidence>
<feature type="binding site" evidence="7">
    <location>
        <position position="114"/>
    </location>
    <ligand>
        <name>5-amino-6-(D-ribitylamino)uracil</name>
        <dbReference type="ChEBI" id="CHEBI:15934"/>
    </ligand>
</feature>
<dbReference type="EMBL" id="VSZI01000001">
    <property type="protein sequence ID" value="TYR20096.1"/>
    <property type="molecule type" value="Genomic_DNA"/>
</dbReference>
<comment type="caution">
    <text evidence="8">The sequence shown here is derived from an EMBL/GenBank/DDBJ whole genome shotgun (WGS) entry which is preliminary data.</text>
</comment>
<dbReference type="GO" id="GO:0009349">
    <property type="term" value="C:riboflavin synthase complex"/>
    <property type="evidence" value="ECO:0007669"/>
    <property type="project" value="UniProtKB-UniRule"/>
</dbReference>
<evidence type="ECO:0000313" key="11">
    <source>
        <dbReference type="Proteomes" id="UP000324726"/>
    </source>
</evidence>
<feature type="binding site" evidence="7">
    <location>
        <position position="28"/>
    </location>
    <ligand>
        <name>5-amino-6-(D-ribitylamino)uracil</name>
        <dbReference type="ChEBI" id="CHEBI:15934"/>
    </ligand>
</feature>
<reference evidence="9 11" key="2">
    <citation type="submission" date="2019-08" db="EMBL/GenBank/DDBJ databases">
        <title>Draft genome of C. urealyticum strain VH4248.</title>
        <authorList>
            <person name="Navas J."/>
        </authorList>
    </citation>
    <scope>NUCLEOTIDE SEQUENCE [LARGE SCALE GENOMIC DNA]</scope>
    <source>
        <strain evidence="9 11">VH4248</strain>
    </source>
</reference>
<evidence type="ECO:0000313" key="8">
    <source>
        <dbReference type="EMBL" id="PZO98617.1"/>
    </source>
</evidence>
<evidence type="ECO:0000256" key="2">
    <source>
        <dbReference type="ARBA" id="ARBA00007424"/>
    </source>
</evidence>
<gene>
    <name evidence="7" type="primary">ribH</name>
    <name evidence="8" type="ORF">DI609_10190</name>
    <name evidence="9" type="ORF">FYJ87_03705</name>
</gene>
<dbReference type="CDD" id="cd09209">
    <property type="entry name" value="Lumazine_synthase-I"/>
    <property type="match status" value="1"/>
</dbReference>
<dbReference type="Proteomes" id="UP000249451">
    <property type="component" value="Unassembled WGS sequence"/>
</dbReference>
<dbReference type="GO" id="GO:0009231">
    <property type="term" value="P:riboflavin biosynthetic process"/>
    <property type="evidence" value="ECO:0007669"/>
    <property type="project" value="UniProtKB-UniRule"/>
</dbReference>
<accession>A0A2W5AZP8</accession>
<sequence length="160" mass="16340">MPAEGIPQINLGPGAAEGLRVAVISAQWNAEITDKLHAEAITAARELGASVEDWRVAGALELPVVVAAACKNFDAVIATGCVIEGETEHFRVVCDAVTYGLTRVGLDTGVPIGNGVLTVDNHQQAVDRAGGPDAKENKGADSATAAIHAALVLRQIAAVG</sequence>
<comment type="similarity">
    <text evidence="2 7">Belongs to the DMRL synthase family.</text>
</comment>
<dbReference type="GO" id="GO:0000906">
    <property type="term" value="F:6,7-dimethyl-8-ribityllumazine synthase activity"/>
    <property type="evidence" value="ECO:0007669"/>
    <property type="project" value="UniProtKB-UniRule"/>
</dbReference>
<dbReference type="UniPathway" id="UPA00275">
    <property type="reaction ID" value="UER00404"/>
</dbReference>
<feature type="active site" description="Proton donor" evidence="7">
    <location>
        <position position="89"/>
    </location>
</feature>
<dbReference type="GO" id="GO:0005829">
    <property type="term" value="C:cytosol"/>
    <property type="evidence" value="ECO:0007669"/>
    <property type="project" value="TreeGrafter"/>
</dbReference>
<evidence type="ECO:0000256" key="1">
    <source>
        <dbReference type="ARBA" id="ARBA00004917"/>
    </source>
</evidence>
<feature type="binding site" evidence="7">
    <location>
        <begin position="86"/>
        <end position="87"/>
    </location>
    <ligand>
        <name>(2S)-2-hydroxy-3-oxobutyl phosphate</name>
        <dbReference type="ChEBI" id="CHEBI:58830"/>
    </ligand>
</feature>
<dbReference type="HAMAP" id="MF_00178">
    <property type="entry name" value="Lumazine_synth"/>
    <property type="match status" value="1"/>
</dbReference>
<comment type="pathway">
    <text evidence="1 7">Cofactor biosynthesis; riboflavin biosynthesis; riboflavin from 2-hydroxy-3-oxobutyl phosphate and 5-amino-6-(D-ribitylamino)uracil: step 1/2.</text>
</comment>
<dbReference type="PANTHER" id="PTHR21058:SF0">
    <property type="entry name" value="6,7-DIMETHYL-8-RIBITYLLUMAZINE SYNTHASE"/>
    <property type="match status" value="1"/>
</dbReference>